<evidence type="ECO:0000313" key="1">
    <source>
        <dbReference type="EMBL" id="GIG04849.1"/>
    </source>
</evidence>
<dbReference type="InterPro" id="IPR052552">
    <property type="entry name" value="YeaO-like"/>
</dbReference>
<dbReference type="RefSeq" id="WP_203690335.1">
    <property type="nucleotide sequence ID" value="NZ_BAAALC010000002.1"/>
</dbReference>
<dbReference type="PANTHER" id="PTHR36849">
    <property type="entry name" value="CYTOPLASMIC PROTEIN-RELATED"/>
    <property type="match status" value="1"/>
</dbReference>
<evidence type="ECO:0000313" key="2">
    <source>
        <dbReference type="Proteomes" id="UP000630887"/>
    </source>
</evidence>
<gene>
    <name evidence="1" type="ORF">Cco03nite_15490</name>
</gene>
<accession>A0A8J3P5V4</accession>
<sequence length="128" mass="14423">MPTRRTAPAANLRMRRVYDPPSPDDGLRVLVDRLWPRGLAKERAEIALWPKELTPSTELRRWYHEAPDARQAEFVARYEAELDDPAAQQALAGLRRALHDGPVTLLTAVKEFPGSHVDVLARHLTAKG</sequence>
<dbReference type="EMBL" id="BONI01000009">
    <property type="protein sequence ID" value="GIG04849.1"/>
    <property type="molecule type" value="Genomic_DNA"/>
</dbReference>
<name>A0A8J3P5V4_9ACTN</name>
<reference evidence="1 2" key="1">
    <citation type="submission" date="2021-01" db="EMBL/GenBank/DDBJ databases">
        <title>Whole genome shotgun sequence of Catellatospora coxensis NBRC 107359.</title>
        <authorList>
            <person name="Komaki H."/>
            <person name="Tamura T."/>
        </authorList>
    </citation>
    <scope>NUCLEOTIDE SEQUENCE [LARGE SCALE GENOMIC DNA]</scope>
    <source>
        <strain evidence="1 2">NBRC 107359</strain>
    </source>
</reference>
<dbReference type="AlphaFoldDB" id="A0A8J3P5V4"/>
<protein>
    <submittedName>
        <fullName evidence="1">Uncharacterized protein</fullName>
    </submittedName>
</protein>
<dbReference type="Proteomes" id="UP000630887">
    <property type="component" value="Unassembled WGS sequence"/>
</dbReference>
<keyword evidence="2" id="KW-1185">Reference proteome</keyword>
<comment type="caution">
    <text evidence="1">The sequence shown here is derived from an EMBL/GenBank/DDBJ whole genome shotgun (WGS) entry which is preliminary data.</text>
</comment>
<proteinExistence type="predicted"/>
<dbReference type="Pfam" id="PF22752">
    <property type="entry name" value="DUF488-N3i"/>
    <property type="match status" value="1"/>
</dbReference>
<dbReference type="PANTHER" id="PTHR36849:SF1">
    <property type="entry name" value="CYTOPLASMIC PROTEIN"/>
    <property type="match status" value="1"/>
</dbReference>
<organism evidence="1 2">
    <name type="scientific">Catellatospora coxensis</name>
    <dbReference type="NCBI Taxonomy" id="310354"/>
    <lineage>
        <taxon>Bacteria</taxon>
        <taxon>Bacillati</taxon>
        <taxon>Actinomycetota</taxon>
        <taxon>Actinomycetes</taxon>
        <taxon>Micromonosporales</taxon>
        <taxon>Micromonosporaceae</taxon>
        <taxon>Catellatospora</taxon>
    </lineage>
</organism>